<evidence type="ECO:0000256" key="8">
    <source>
        <dbReference type="ARBA" id="ARBA00023136"/>
    </source>
</evidence>
<evidence type="ECO:0000256" key="7">
    <source>
        <dbReference type="ARBA" id="ARBA00022989"/>
    </source>
</evidence>
<evidence type="ECO:0000256" key="3">
    <source>
        <dbReference type="ARBA" id="ARBA00018355"/>
    </source>
</evidence>
<evidence type="ECO:0000256" key="11">
    <source>
        <dbReference type="ARBA" id="ARBA00023180"/>
    </source>
</evidence>
<keyword evidence="10" id="KW-0675">Receptor</keyword>
<proteinExistence type="inferred from homology"/>
<dbReference type="EMBL" id="JAACNH010000006">
    <property type="protein sequence ID" value="KAG8441395.1"/>
    <property type="molecule type" value="Genomic_DNA"/>
</dbReference>
<evidence type="ECO:0000256" key="6">
    <source>
        <dbReference type="ARBA" id="ARBA00022729"/>
    </source>
</evidence>
<name>A0A8T2J817_9PIPI</name>
<dbReference type="PANTHER" id="PTHR23037:SF28">
    <property type="entry name" value="ERYTHROPOIETIN RECEPTOR"/>
    <property type="match status" value="1"/>
</dbReference>
<organism evidence="15 16">
    <name type="scientific">Hymenochirus boettgeri</name>
    <name type="common">Congo dwarf clawed frog</name>
    <dbReference type="NCBI Taxonomy" id="247094"/>
    <lineage>
        <taxon>Eukaryota</taxon>
        <taxon>Metazoa</taxon>
        <taxon>Chordata</taxon>
        <taxon>Craniata</taxon>
        <taxon>Vertebrata</taxon>
        <taxon>Euteleostomi</taxon>
        <taxon>Amphibia</taxon>
        <taxon>Batrachia</taxon>
        <taxon>Anura</taxon>
        <taxon>Pipoidea</taxon>
        <taxon>Pipidae</taxon>
        <taxon>Pipinae</taxon>
        <taxon>Hymenochirus</taxon>
    </lineage>
</organism>
<keyword evidence="5 13" id="KW-0812">Transmembrane</keyword>
<keyword evidence="7 13" id="KW-1133">Transmembrane helix</keyword>
<feature type="transmembrane region" description="Helical" evidence="13">
    <location>
        <begin position="208"/>
        <end position="229"/>
    </location>
</feature>
<dbReference type="PIRSF" id="PIRSF001959">
    <property type="entry name" value="EPO_receptor"/>
    <property type="match status" value="1"/>
</dbReference>
<dbReference type="SUPFAM" id="SSF49265">
    <property type="entry name" value="Fibronectin type III"/>
    <property type="match status" value="2"/>
</dbReference>
<evidence type="ECO:0000259" key="14">
    <source>
        <dbReference type="PROSITE" id="PS50853"/>
    </source>
</evidence>
<dbReference type="OrthoDB" id="9890439at2759"/>
<gene>
    <name evidence="15" type="ORF">GDO86_006944</name>
</gene>
<comment type="similarity">
    <text evidence="2">Belongs to the type I cytokine receptor family. Type 1 subfamily.</text>
</comment>
<feature type="disulfide bond" evidence="12">
    <location>
        <begin position="14"/>
        <end position="24"/>
    </location>
</feature>
<comment type="caution">
    <text evidence="15">The sequence shown here is derived from an EMBL/GenBank/DDBJ whole genome shotgun (WGS) entry which is preliminary data.</text>
</comment>
<dbReference type="PROSITE" id="PS50853">
    <property type="entry name" value="FN3"/>
    <property type="match status" value="1"/>
</dbReference>
<accession>A0A8T2J817</accession>
<evidence type="ECO:0000256" key="13">
    <source>
        <dbReference type="SAM" id="Phobius"/>
    </source>
</evidence>
<dbReference type="InterPro" id="IPR013783">
    <property type="entry name" value="Ig-like_fold"/>
</dbReference>
<dbReference type="AlphaFoldDB" id="A0A8T2J817"/>
<evidence type="ECO:0000256" key="1">
    <source>
        <dbReference type="ARBA" id="ARBA00004251"/>
    </source>
</evidence>
<keyword evidence="4" id="KW-1003">Cell membrane</keyword>
<feature type="disulfide bond" evidence="12">
    <location>
        <begin position="49"/>
        <end position="65"/>
    </location>
</feature>
<dbReference type="Pfam" id="PF09067">
    <property type="entry name" value="EpoR_lig-bind"/>
    <property type="match status" value="1"/>
</dbReference>
<evidence type="ECO:0000256" key="10">
    <source>
        <dbReference type="ARBA" id="ARBA00023170"/>
    </source>
</evidence>
<dbReference type="PANTHER" id="PTHR23037">
    <property type="entry name" value="CYTOKINE RECEPTOR"/>
    <property type="match status" value="1"/>
</dbReference>
<dbReference type="Gene3D" id="2.60.40.10">
    <property type="entry name" value="Immunoglobulins"/>
    <property type="match status" value="2"/>
</dbReference>
<comment type="subcellular location">
    <subcellularLocation>
        <location evidence="1">Cell membrane</location>
        <topology evidence="1">Single-pass type I membrane protein</topology>
    </subcellularLocation>
</comment>
<evidence type="ECO:0000256" key="9">
    <source>
        <dbReference type="ARBA" id="ARBA00023157"/>
    </source>
</evidence>
<evidence type="ECO:0000313" key="16">
    <source>
        <dbReference type="Proteomes" id="UP000812440"/>
    </source>
</evidence>
<keyword evidence="9 12" id="KW-1015">Disulfide bond</keyword>
<keyword evidence="11" id="KW-0325">Glycoprotein</keyword>
<keyword evidence="6" id="KW-0732">Signal</keyword>
<keyword evidence="16" id="KW-1185">Reference proteome</keyword>
<dbReference type="SMART" id="SM00060">
    <property type="entry name" value="FN3"/>
    <property type="match status" value="1"/>
</dbReference>
<dbReference type="Proteomes" id="UP000812440">
    <property type="component" value="Chromosome 3"/>
</dbReference>
<dbReference type="InterPro" id="IPR036116">
    <property type="entry name" value="FN3_sf"/>
</dbReference>
<feature type="domain" description="Fibronectin type-III" evidence="14">
    <location>
        <begin position="105"/>
        <end position="204"/>
    </location>
</feature>
<dbReference type="InterPro" id="IPR003961">
    <property type="entry name" value="FN3_dom"/>
</dbReference>
<dbReference type="InterPro" id="IPR015152">
    <property type="entry name" value="Growth/epo_recpt_lig-bind"/>
</dbReference>
<dbReference type="GO" id="GO:0004896">
    <property type="term" value="F:cytokine receptor activity"/>
    <property type="evidence" value="ECO:0007669"/>
    <property type="project" value="TreeGrafter"/>
</dbReference>
<feature type="non-terminal residue" evidence="15">
    <location>
        <position position="1"/>
    </location>
</feature>
<evidence type="ECO:0000256" key="4">
    <source>
        <dbReference type="ARBA" id="ARBA00022475"/>
    </source>
</evidence>
<keyword evidence="8 13" id="KW-0472">Membrane</keyword>
<dbReference type="GO" id="GO:0009897">
    <property type="term" value="C:external side of plasma membrane"/>
    <property type="evidence" value="ECO:0007669"/>
    <property type="project" value="TreeGrafter"/>
</dbReference>
<protein>
    <recommendedName>
        <fullName evidence="3">Erythropoietin receptor</fullName>
    </recommendedName>
</protein>
<evidence type="ECO:0000313" key="15">
    <source>
        <dbReference type="EMBL" id="KAG8441395.1"/>
    </source>
</evidence>
<sequence>VSGKILEESAEPFCFTRDLNDLICFWENIETDNASFYYTIQDNDEEVQCPLRLEATSNDTWWHICEFPAADVLLFTPIEISVTLCKTCNTTRRQIYVNDVVLLDPPLNVTVNEKQRPWGLLISWRPPYHYIKAEDMKYQVNYSSTKDEEQTSLQVEVEAGLDLFLTELTQAQYTICVRAKADGSSYRSYWSDWTTPVTVETSKGNLDYIGYVVCAIIVALFAGGGVYLITKHGWHLKHKVWPQVPTPESHFQGLFTTHTGNFKLWLGQADQYLLWISRHVFHEDPSCALEVLSELPSATLPHCINQHPSKDSYVVLDENRVPCAPQWLEVQRVNNNTGRSQNMDARLLETGVRVMEGNLERQMTLTEHNMMEVLEEQNRHNGIQRVGIEEVPIKAPTWQRISREDSLSSEEKQSIPSSFEYTVLETCEGLLSPKPRPIPTRVPLKYAYLVMSDSEEQSPPPSPNLYQNSLIAHLPPPIYSHC</sequence>
<evidence type="ECO:0000256" key="12">
    <source>
        <dbReference type="PIRSR" id="PIRSR001959-2"/>
    </source>
</evidence>
<dbReference type="InterPro" id="IPR009167">
    <property type="entry name" value="Erythropoietin_rcpt"/>
</dbReference>
<reference evidence="15" key="1">
    <citation type="thesis" date="2020" institute="ProQuest LLC" country="789 East Eisenhower Parkway, Ann Arbor, MI, USA">
        <title>Comparative Genomics and Chromosome Evolution.</title>
        <authorList>
            <person name="Mudd A.B."/>
        </authorList>
    </citation>
    <scope>NUCLEOTIDE SEQUENCE</scope>
    <source>
        <strain evidence="15">Female2</strain>
        <tissue evidence="15">Blood</tissue>
    </source>
</reference>
<evidence type="ECO:0000256" key="2">
    <source>
        <dbReference type="ARBA" id="ARBA00007885"/>
    </source>
</evidence>
<evidence type="ECO:0000256" key="5">
    <source>
        <dbReference type="ARBA" id="ARBA00022692"/>
    </source>
</evidence>